<dbReference type="AlphaFoldDB" id="A0A1F5SLF6"/>
<evidence type="ECO:0000259" key="2">
    <source>
        <dbReference type="Pfam" id="PF02350"/>
    </source>
</evidence>
<name>A0A1F5SLF6_9BACT</name>
<evidence type="ECO:0000313" key="3">
    <source>
        <dbReference type="EMBL" id="OGF27376.1"/>
    </source>
</evidence>
<dbReference type="PANTHER" id="PTHR43174:SF1">
    <property type="entry name" value="UDP-N-ACETYLGLUCOSAMINE 2-EPIMERASE"/>
    <property type="match status" value="1"/>
</dbReference>
<keyword evidence="1" id="KW-0413">Isomerase</keyword>
<proteinExistence type="inferred from homology"/>
<dbReference type="SUPFAM" id="SSF53756">
    <property type="entry name" value="UDP-Glycosyltransferase/glycogen phosphorylase"/>
    <property type="match status" value="1"/>
</dbReference>
<dbReference type="PANTHER" id="PTHR43174">
    <property type="entry name" value="UDP-N-ACETYLGLUCOSAMINE 2-EPIMERASE"/>
    <property type="match status" value="1"/>
</dbReference>
<reference evidence="3 4" key="1">
    <citation type="journal article" date="2016" name="Nat. Commun.">
        <title>Thousands of microbial genomes shed light on interconnected biogeochemical processes in an aquifer system.</title>
        <authorList>
            <person name="Anantharaman K."/>
            <person name="Brown C.T."/>
            <person name="Hug L.A."/>
            <person name="Sharon I."/>
            <person name="Castelle C.J."/>
            <person name="Probst A.J."/>
            <person name="Thomas B.C."/>
            <person name="Singh A."/>
            <person name="Wilkins M.J."/>
            <person name="Karaoz U."/>
            <person name="Brodie E.L."/>
            <person name="Williams K.H."/>
            <person name="Hubbard S.S."/>
            <person name="Banfield J.F."/>
        </authorList>
    </citation>
    <scope>NUCLEOTIDE SEQUENCE [LARGE SCALE GENOMIC DNA]</scope>
</reference>
<dbReference type="STRING" id="1797995.A2242_04625"/>
<dbReference type="Pfam" id="PF02350">
    <property type="entry name" value="Epimerase_2"/>
    <property type="match status" value="1"/>
</dbReference>
<dbReference type="GO" id="GO:0016853">
    <property type="term" value="F:isomerase activity"/>
    <property type="evidence" value="ECO:0007669"/>
    <property type="project" value="UniProtKB-KW"/>
</dbReference>
<comment type="caution">
    <text evidence="3">The sequence shown here is derived from an EMBL/GenBank/DDBJ whole genome shotgun (WGS) entry which is preliminary data.</text>
</comment>
<comment type="similarity">
    <text evidence="1">Belongs to the UDP-N-acetylglucosamine 2-epimerase family.</text>
</comment>
<protein>
    <submittedName>
        <fullName evidence="3">UDP-N-acetylglucosamine 2-epimerase</fullName>
    </submittedName>
</protein>
<sequence>MNPDNEPIAIIAGARPNFMKVSPLCRELEKQKIAYRLINTGQHFNADMSGSFFKEFHLQPHYNLHPSHNSIIRQFADIMVGLEEIFLREHFSLVVVVGDVNSTLAGALTAYKMNIPLVHVEAGLRAYNNQMPEEINRVITDRLSSMLFTSSDEAIANLRKEGVTENVHPVGNIMIDTLEMFLPQVKKTNEIFYFCTLHRAENVDSPAILSEIVQALAEIARDAIIYLPLHPRTKKMAQAYGLLERLRTSVHLLEPLGYQESLYYQKNARLVLTDSGGIQEETSYLGTPCITLRTETERPVTVTHGTNTIGGVTKVSILQAYRAKDLTKKKTAIPYWDGKTSKRIVDSIKKVL</sequence>
<feature type="domain" description="UDP-N-acetylglucosamine 2-epimerase" evidence="2">
    <location>
        <begin position="27"/>
        <end position="349"/>
    </location>
</feature>
<dbReference type="CDD" id="cd03786">
    <property type="entry name" value="GTB_UDP-GlcNAc_2-Epimerase"/>
    <property type="match status" value="1"/>
</dbReference>
<dbReference type="Proteomes" id="UP000178925">
    <property type="component" value="Unassembled WGS sequence"/>
</dbReference>
<dbReference type="InterPro" id="IPR003331">
    <property type="entry name" value="UDP_GlcNAc_Epimerase_2_dom"/>
</dbReference>
<evidence type="ECO:0000313" key="4">
    <source>
        <dbReference type="Proteomes" id="UP000178925"/>
    </source>
</evidence>
<evidence type="ECO:0000256" key="1">
    <source>
        <dbReference type="RuleBase" id="RU003513"/>
    </source>
</evidence>
<dbReference type="InterPro" id="IPR029767">
    <property type="entry name" value="WecB-like"/>
</dbReference>
<accession>A0A1F5SLF6</accession>
<organism evidence="3 4">
    <name type="scientific">Candidatus Falkowbacteria bacterium RIFOXYA2_FULL_47_9</name>
    <dbReference type="NCBI Taxonomy" id="1797995"/>
    <lineage>
        <taxon>Bacteria</taxon>
        <taxon>Candidatus Falkowiibacteriota</taxon>
    </lineage>
</organism>
<dbReference type="Gene3D" id="3.40.50.2000">
    <property type="entry name" value="Glycogen Phosphorylase B"/>
    <property type="match status" value="2"/>
</dbReference>
<dbReference type="NCBIfam" id="TIGR00236">
    <property type="entry name" value="wecB"/>
    <property type="match status" value="1"/>
</dbReference>
<gene>
    <name evidence="3" type="ORF">A2242_04625</name>
</gene>
<dbReference type="EMBL" id="MFGC01000025">
    <property type="protein sequence ID" value="OGF27376.1"/>
    <property type="molecule type" value="Genomic_DNA"/>
</dbReference>